<feature type="domain" description="Glycosyltransferase 2-like" evidence="1">
    <location>
        <begin position="305"/>
        <end position="431"/>
    </location>
</feature>
<gene>
    <name evidence="2" type="ORF">CAK95_26865</name>
</gene>
<dbReference type="InterPro" id="IPR002201">
    <property type="entry name" value="Glyco_trans_9"/>
</dbReference>
<dbReference type="STRING" id="1235591.CAK95_26865"/>
<dbReference type="CDD" id="cd00761">
    <property type="entry name" value="Glyco_tranf_GTA_type"/>
    <property type="match status" value="1"/>
</dbReference>
<feature type="domain" description="Glycosyltransferase 2-like" evidence="1">
    <location>
        <begin position="536"/>
        <end position="650"/>
    </location>
</feature>
<organism evidence="2 3">
    <name type="scientific">Pseudorhodoplanes sinuspersici</name>
    <dbReference type="NCBI Taxonomy" id="1235591"/>
    <lineage>
        <taxon>Bacteria</taxon>
        <taxon>Pseudomonadati</taxon>
        <taxon>Pseudomonadota</taxon>
        <taxon>Alphaproteobacteria</taxon>
        <taxon>Hyphomicrobiales</taxon>
        <taxon>Pseudorhodoplanes</taxon>
    </lineage>
</organism>
<sequence length="1150" mass="127107">MMHLPTILINPTEKPKRKPKLSAEAVAADETVECHVRLGLIQFALPGIASPLPVLGITGFVLDTGDFGRSVECSLLIDNKPVRDFIANRPNAEGGVAPDLGLGRHAFSLPIPFAFLDGADHNAAVVLKETGRCITTAPIPFCSPMYKTSGHINGIKQLILRGWACFRARPEFPVELTITINGKYKFNVKADQFRKDLQKAGLGGGCCSFSFAIPPSSLRADTENTVTVTYFHSGKIVPDGNIVFVATRAEIEKARASWPKPDLIATERATPIARIYSLFDDERAFAFFREFLSPGTSPADQPKVSIIMPCWNRGMIVHFSIETVLQQSYQNWELIIVDDGSTDDTVDVVKPYLKDKRISLVRVPHGGVSAARNAGLEHSTGEFVAYLDSDNLWTGYYLDLMVRFMQQRHASCAYSGLKVRGDDGVNFRGIDFDWPALLQANYIDLNVFMHRRSLYEELGGFDAGLRRMVDWDLILRYTKHAGAIYAPFIGAEYDNYSRTDRITVSQAGAYAFRVIQKQLIDWREQHDQARIRGRVSIVVPCLENLALTEQCLQSIFANTNGDFEVVIVDNGSGNVVKERLASISRDHPNVRLVSLASNLNFAIGCNVGAAISSGEYLVFLNNDTLVTSRWLEQLLLALKSNEVRGAQPLLLYHDATVQCAGHFFNKYNCLPYHLFQNFPWDHPAVNSPRRVHSVTGACIAVRAAEFISLQGFDPLFVNGGEDVDLCLRMTERFGGHFVVAPESKVYHLESKTHGRGRYIDDNRRLLVQRWARKAPVDDEAVLRSVGFVIGSYSVDREPAVAVSLFKANPLAREYLISKARRILVVKPSGIGNMLLFVPAMSALRSIFPDAKFTVACYAAEAPAIRHLADAVITLKKNPEDGATHLPELEGQIAIGEFDLAVYPPFTNVSRPTPSMKRAIRWHVVHPFWDFASRHELEHNMDIPRMLGYTGPAPTVELPTADVPNLDQVPRPYIAIHVGASATPHMQRKKWPLARWAAVVKTLSSSHYAVFVGGSGEEKDVETTLSLLPTEVRRRCFSFCGELDLTATATVLKGADVVLANDSGLMHLAAAMDRPVIAVFGPTSPEKNAPVAPTAPTRVVRVNVPCGPCFTDRQKLLACQEQICLSSVTPDMVITEFAHVVGMRAASFENV</sequence>
<proteinExistence type="predicted"/>
<dbReference type="GO" id="GO:0016757">
    <property type="term" value="F:glycosyltransferase activity"/>
    <property type="evidence" value="ECO:0007669"/>
    <property type="project" value="InterPro"/>
</dbReference>
<dbReference type="KEGG" id="psin:CAK95_26865"/>
<dbReference type="Gene3D" id="3.90.550.10">
    <property type="entry name" value="Spore Coat Polysaccharide Biosynthesis Protein SpsA, Chain A"/>
    <property type="match status" value="2"/>
</dbReference>
<accession>A0A1W6ZY31</accession>
<dbReference type="Gene3D" id="3.40.50.2000">
    <property type="entry name" value="Glycogen Phosphorylase B"/>
    <property type="match status" value="2"/>
</dbReference>
<dbReference type="EMBL" id="CP021112">
    <property type="protein sequence ID" value="ARQ02319.1"/>
    <property type="molecule type" value="Genomic_DNA"/>
</dbReference>
<dbReference type="SUPFAM" id="SSF53756">
    <property type="entry name" value="UDP-Glycosyltransferase/glycogen phosphorylase"/>
    <property type="match status" value="1"/>
</dbReference>
<keyword evidence="3" id="KW-1185">Reference proteome</keyword>
<dbReference type="InterPro" id="IPR029044">
    <property type="entry name" value="Nucleotide-diphossugar_trans"/>
</dbReference>
<dbReference type="CDD" id="cd03789">
    <property type="entry name" value="GT9_LPS_heptosyltransferase"/>
    <property type="match status" value="1"/>
</dbReference>
<dbReference type="Pfam" id="PF00535">
    <property type="entry name" value="Glycos_transf_2"/>
    <property type="match status" value="2"/>
</dbReference>
<dbReference type="Proteomes" id="UP000194137">
    <property type="component" value="Chromosome"/>
</dbReference>
<dbReference type="CDD" id="cd04186">
    <property type="entry name" value="GT_2_like_c"/>
    <property type="match status" value="1"/>
</dbReference>
<dbReference type="InterPro" id="IPR050834">
    <property type="entry name" value="Glycosyltransf_2"/>
</dbReference>
<dbReference type="InterPro" id="IPR001173">
    <property type="entry name" value="Glyco_trans_2-like"/>
</dbReference>
<evidence type="ECO:0000313" key="2">
    <source>
        <dbReference type="EMBL" id="ARQ02319.1"/>
    </source>
</evidence>
<evidence type="ECO:0000313" key="3">
    <source>
        <dbReference type="Proteomes" id="UP000194137"/>
    </source>
</evidence>
<dbReference type="PANTHER" id="PTHR43685:SF2">
    <property type="entry name" value="GLYCOSYLTRANSFERASE 2-LIKE DOMAIN-CONTAINING PROTEIN"/>
    <property type="match status" value="1"/>
</dbReference>
<name>A0A1W6ZY31_9HYPH</name>
<reference evidence="2 3" key="1">
    <citation type="submission" date="2017-05" db="EMBL/GenBank/DDBJ databases">
        <title>Full genome sequence of Pseudorhodoplanes sinuspersici.</title>
        <authorList>
            <person name="Dastgheib S.M.M."/>
            <person name="Shavandi M."/>
            <person name="Tirandaz H."/>
        </authorList>
    </citation>
    <scope>NUCLEOTIDE SEQUENCE [LARGE SCALE GENOMIC DNA]</scope>
    <source>
        <strain evidence="2 3">RIPI110</strain>
    </source>
</reference>
<dbReference type="RefSeq" id="WP_086090750.1">
    <property type="nucleotide sequence ID" value="NZ_CP021112.1"/>
</dbReference>
<dbReference type="OrthoDB" id="9783791at2"/>
<dbReference type="SUPFAM" id="SSF53448">
    <property type="entry name" value="Nucleotide-diphospho-sugar transferases"/>
    <property type="match status" value="2"/>
</dbReference>
<evidence type="ECO:0000259" key="1">
    <source>
        <dbReference type="Pfam" id="PF00535"/>
    </source>
</evidence>
<protein>
    <recommendedName>
        <fullName evidence="1">Glycosyltransferase 2-like domain-containing protein</fullName>
    </recommendedName>
</protein>
<dbReference type="AlphaFoldDB" id="A0A1W6ZY31"/>
<dbReference type="Pfam" id="PF01075">
    <property type="entry name" value="Glyco_transf_9"/>
    <property type="match status" value="1"/>
</dbReference>
<dbReference type="PANTHER" id="PTHR43685">
    <property type="entry name" value="GLYCOSYLTRANSFERASE"/>
    <property type="match status" value="1"/>
</dbReference>